<dbReference type="InterPro" id="IPR036691">
    <property type="entry name" value="Endo/exonu/phosph_ase_sf"/>
</dbReference>
<dbReference type="GO" id="GO:0004519">
    <property type="term" value="F:endonuclease activity"/>
    <property type="evidence" value="ECO:0007669"/>
    <property type="project" value="UniProtKB-KW"/>
</dbReference>
<keyword evidence="2" id="KW-0378">Hydrolase</keyword>
<protein>
    <submittedName>
        <fullName evidence="2">Endonuclease/exonuclease/phosphatase family protein</fullName>
    </submittedName>
</protein>
<keyword evidence="2" id="KW-0255">Endonuclease</keyword>
<reference evidence="2 3" key="1">
    <citation type="submission" date="2019-03" db="EMBL/GenBank/DDBJ databases">
        <title>Genomic Encyclopedia of Type Strains, Phase IV (KMG-V): Genome sequencing to study the core and pangenomes of soil and plant-associated prokaryotes.</title>
        <authorList>
            <person name="Whitman W."/>
        </authorList>
    </citation>
    <scope>NUCLEOTIDE SEQUENCE [LARGE SCALE GENOMIC DNA]</scope>
    <source>
        <strain evidence="2 3">23C40</strain>
    </source>
</reference>
<feature type="domain" description="Endonuclease/exonuclease/phosphatase" evidence="1">
    <location>
        <begin position="88"/>
        <end position="352"/>
    </location>
</feature>
<organism evidence="2 3">
    <name type="scientific">Sinorhizobium americanum</name>
    <dbReference type="NCBI Taxonomy" id="194963"/>
    <lineage>
        <taxon>Bacteria</taxon>
        <taxon>Pseudomonadati</taxon>
        <taxon>Pseudomonadota</taxon>
        <taxon>Alphaproteobacteria</taxon>
        <taxon>Hyphomicrobiales</taxon>
        <taxon>Rhizobiaceae</taxon>
        <taxon>Sinorhizobium/Ensifer group</taxon>
        <taxon>Sinorhizobium</taxon>
    </lineage>
</organism>
<evidence type="ECO:0000259" key="1">
    <source>
        <dbReference type="Pfam" id="PF03372"/>
    </source>
</evidence>
<evidence type="ECO:0000313" key="3">
    <source>
        <dbReference type="Proteomes" id="UP000295043"/>
    </source>
</evidence>
<dbReference type="EMBL" id="SLVU01000002">
    <property type="protein sequence ID" value="TCN33939.1"/>
    <property type="molecule type" value="Genomic_DNA"/>
</dbReference>
<dbReference type="GO" id="GO:0004527">
    <property type="term" value="F:exonuclease activity"/>
    <property type="evidence" value="ECO:0007669"/>
    <property type="project" value="UniProtKB-KW"/>
</dbReference>
<dbReference type="Pfam" id="PF03372">
    <property type="entry name" value="Exo_endo_phos"/>
    <property type="match status" value="1"/>
</dbReference>
<dbReference type="Proteomes" id="UP000295043">
    <property type="component" value="Unassembled WGS sequence"/>
</dbReference>
<keyword evidence="2" id="KW-0540">Nuclease</keyword>
<accession>A0A4R2C577</accession>
<dbReference type="PANTHER" id="PTHR42834:SF1">
    <property type="entry name" value="ENDONUCLEASE_EXONUCLEASE_PHOSPHATASE FAMILY PROTEIN (AFU_ORTHOLOGUE AFUA_3G09210)"/>
    <property type="match status" value="1"/>
</dbReference>
<proteinExistence type="predicted"/>
<dbReference type="AlphaFoldDB" id="A0A4R2C577"/>
<dbReference type="InterPro" id="IPR005135">
    <property type="entry name" value="Endo/exonuclease/phosphatase"/>
</dbReference>
<keyword evidence="2" id="KW-0269">Exonuclease</keyword>
<dbReference type="SUPFAM" id="SSF56219">
    <property type="entry name" value="DNase I-like"/>
    <property type="match status" value="1"/>
</dbReference>
<sequence length="404" mass="44980">MGLLLINMIAPTPHTALFVAENHVISASQDSCYTRHDCDNAPGEPMKLKRLSIGTFNLYNLNEPGLPIYTDADGWSEEEYGRKIDWTQRTIRLLQPDIFGFQELWHADSLRRALTASGLDADYDLLAPQGAIGSGIVCAAIARKGLLVGEPEWIVEFPDQFVLRSSGDDPQTPAISVDIPSFSRPVLHFRVRPREDQEPVHVYVCHFKSKAPTKVFRESWFRAEEETYGKHAASLGSAISTVRRTAEAAALRFMLTEQMKGNRTPVIVLGDINDGQHSNTANILTAQPRYLVGDSTGGGDVSLYTAQTLQEYRSARDVYYTHIHQDIMESLDHILVSEEFYDNSRRRLWMFDGMTVNNDHLNFDDHAESGTNDHGVIVAAFKYKPIRAEASDVEGQPAGRGGGG</sequence>
<evidence type="ECO:0000313" key="2">
    <source>
        <dbReference type="EMBL" id="TCN33939.1"/>
    </source>
</evidence>
<dbReference type="Gene3D" id="3.60.10.10">
    <property type="entry name" value="Endonuclease/exonuclease/phosphatase"/>
    <property type="match status" value="1"/>
</dbReference>
<dbReference type="PANTHER" id="PTHR42834">
    <property type="entry name" value="ENDONUCLEASE/EXONUCLEASE/PHOSPHATASE FAMILY PROTEIN (AFU_ORTHOLOGUE AFUA_3G09210)"/>
    <property type="match status" value="1"/>
</dbReference>
<comment type="caution">
    <text evidence="2">The sequence shown here is derived from an EMBL/GenBank/DDBJ whole genome shotgun (WGS) entry which is preliminary data.</text>
</comment>
<gene>
    <name evidence="2" type="ORF">EV184_102248</name>
</gene>
<name>A0A4R2C577_9HYPH</name>